<evidence type="ECO:0000313" key="2">
    <source>
        <dbReference type="EMBL" id="KAL3789904.1"/>
    </source>
</evidence>
<feature type="transmembrane region" description="Helical" evidence="1">
    <location>
        <begin position="288"/>
        <end position="309"/>
    </location>
</feature>
<protein>
    <submittedName>
        <fullName evidence="2">Uncharacterized protein</fullName>
    </submittedName>
</protein>
<keyword evidence="1" id="KW-0812">Transmembrane</keyword>
<sequence length="769" mass="87383">MAGLSPRDPDNAGAEEMKKLLSRVELLEKTVLFQRMEDPEQHKQERRPTEYDADEGIEGTLFCDPNARSTSNEDAILPVDVDDRRAKYDLYDTFELPDSTFTLLITHHFLSIPFFTGMIACALALMCLILVFINELEKGTIDNPFALPAGVTTEVRVAQFVGIIIGVLMEEEIPLGLEIMGEGIKHDESRGNGFKLRNILLSSFLRLTVGYFFLLTLFLTVIQESDVLAIFFDVLALEFVESIDDVVFALCKRGFFGHLLKQATGRSIAFVCKKSNEHDKFERSLNRFIRLIYFLNVGLMIAGLSVLMVQQTHGYYRCKSFSIQFGDETWEDAWVELDNGNMEKRLLVYSHFNGIYVENGTHDGKPRYVEQNKEDGHSFRSTIPAEIVYCEDAESWVFRHEKISTTLSQEDDDQNECDWLLLSPQTENYDLIEMAQEEYWSMWRGAVMKNYEVYITCNECHRSSGTNAILLFPFVFQCFCSRFTHAHLNNQTVTIMGIARITNATVMEVSTASVASTRTLVKFFDVRVLCNQSVISVFFTGSIYIGVDVFLSLASKDNKTALTIMKDFADDTVDFVEIYGRPTYFARNMAGKPYGLLRYGYPDDDDEYFDVFYNSTIIDGGNSELVPHKHLDRDDFGDDDFFRVNNATSSFQELLRNYTFVLWYSGRRWYGQIFPPDHAAESFAEEEFHAFWANSFSGVGSKDNETLIISEPSTKGTPEGLSFYEMRRRNLPGSEGYGSFGVLIQLVDAEDAGFFHCVEAGGQDASGNA</sequence>
<feature type="transmembrane region" description="Helical" evidence="1">
    <location>
        <begin position="109"/>
        <end position="133"/>
    </location>
</feature>
<keyword evidence="1" id="KW-1133">Transmembrane helix</keyword>
<evidence type="ECO:0000256" key="1">
    <source>
        <dbReference type="SAM" id="Phobius"/>
    </source>
</evidence>
<name>A0ABD3PQC0_9STRA</name>
<gene>
    <name evidence="2" type="ORF">HJC23_010589</name>
</gene>
<feature type="transmembrane region" description="Helical" evidence="1">
    <location>
        <begin position="199"/>
        <end position="222"/>
    </location>
</feature>
<keyword evidence="3" id="KW-1185">Reference proteome</keyword>
<dbReference type="EMBL" id="JABMIG020000135">
    <property type="protein sequence ID" value="KAL3789904.1"/>
    <property type="molecule type" value="Genomic_DNA"/>
</dbReference>
<proteinExistence type="predicted"/>
<comment type="caution">
    <text evidence="2">The sequence shown here is derived from an EMBL/GenBank/DDBJ whole genome shotgun (WGS) entry which is preliminary data.</text>
</comment>
<reference evidence="2 3" key="1">
    <citation type="journal article" date="2020" name="G3 (Bethesda)">
        <title>Improved Reference Genome for Cyclotella cryptica CCMP332, a Model for Cell Wall Morphogenesis, Salinity Adaptation, and Lipid Production in Diatoms (Bacillariophyta).</title>
        <authorList>
            <person name="Roberts W.R."/>
            <person name="Downey K.M."/>
            <person name="Ruck E.C."/>
            <person name="Traller J.C."/>
            <person name="Alverson A.J."/>
        </authorList>
    </citation>
    <scope>NUCLEOTIDE SEQUENCE [LARGE SCALE GENOMIC DNA]</scope>
    <source>
        <strain evidence="2 3">CCMP332</strain>
    </source>
</reference>
<keyword evidence="1" id="KW-0472">Membrane</keyword>
<organism evidence="2 3">
    <name type="scientific">Cyclotella cryptica</name>
    <dbReference type="NCBI Taxonomy" id="29204"/>
    <lineage>
        <taxon>Eukaryota</taxon>
        <taxon>Sar</taxon>
        <taxon>Stramenopiles</taxon>
        <taxon>Ochrophyta</taxon>
        <taxon>Bacillariophyta</taxon>
        <taxon>Coscinodiscophyceae</taxon>
        <taxon>Thalassiosirophycidae</taxon>
        <taxon>Stephanodiscales</taxon>
        <taxon>Stephanodiscaceae</taxon>
        <taxon>Cyclotella</taxon>
    </lineage>
</organism>
<dbReference type="Proteomes" id="UP001516023">
    <property type="component" value="Unassembled WGS sequence"/>
</dbReference>
<dbReference type="AlphaFoldDB" id="A0ABD3PQC0"/>
<accession>A0ABD3PQC0</accession>
<evidence type="ECO:0000313" key="3">
    <source>
        <dbReference type="Proteomes" id="UP001516023"/>
    </source>
</evidence>